<gene>
    <name evidence="3" type="ORF">SAMN04488010_2649</name>
</gene>
<evidence type="ECO:0000256" key="1">
    <source>
        <dbReference type="ARBA" id="ARBA00022679"/>
    </source>
</evidence>
<feature type="domain" description="Methyltransferase" evidence="2">
    <location>
        <begin position="40"/>
        <end position="127"/>
    </location>
</feature>
<dbReference type="PANTHER" id="PTHR43861">
    <property type="entry name" value="TRANS-ACONITATE 2-METHYLTRANSFERASE-RELATED"/>
    <property type="match status" value="1"/>
</dbReference>
<dbReference type="Pfam" id="PF13649">
    <property type="entry name" value="Methyltransf_25"/>
    <property type="match status" value="1"/>
</dbReference>
<dbReference type="InterPro" id="IPR041698">
    <property type="entry name" value="Methyltransf_25"/>
</dbReference>
<proteinExistence type="predicted"/>
<dbReference type="Proteomes" id="UP000199462">
    <property type="component" value="Unassembled WGS sequence"/>
</dbReference>
<dbReference type="SUPFAM" id="SSF53335">
    <property type="entry name" value="S-adenosyl-L-methionine-dependent methyltransferases"/>
    <property type="match status" value="1"/>
</dbReference>
<dbReference type="CDD" id="cd02440">
    <property type="entry name" value="AdoMet_MTases"/>
    <property type="match status" value="1"/>
</dbReference>
<reference evidence="4" key="1">
    <citation type="submission" date="2016-10" db="EMBL/GenBank/DDBJ databases">
        <authorList>
            <person name="Varghese N."/>
            <person name="Submissions S."/>
        </authorList>
    </citation>
    <scope>NUCLEOTIDE SEQUENCE [LARGE SCALE GENOMIC DNA]</scope>
    <source>
        <strain evidence="4">DSM 19891</strain>
    </source>
</reference>
<dbReference type="EMBL" id="FOYX01000002">
    <property type="protein sequence ID" value="SFR77325.1"/>
    <property type="molecule type" value="Genomic_DNA"/>
</dbReference>
<dbReference type="PANTHER" id="PTHR43861:SF3">
    <property type="entry name" value="PUTATIVE (AFU_ORTHOLOGUE AFUA_2G14390)-RELATED"/>
    <property type="match status" value="1"/>
</dbReference>
<dbReference type="GO" id="GO:0032259">
    <property type="term" value="P:methylation"/>
    <property type="evidence" value="ECO:0007669"/>
    <property type="project" value="UniProtKB-KW"/>
</dbReference>
<dbReference type="STRING" id="440514.SAMN04488010_2649"/>
<evidence type="ECO:0000259" key="2">
    <source>
        <dbReference type="Pfam" id="PF13649"/>
    </source>
</evidence>
<dbReference type="GO" id="GO:0008168">
    <property type="term" value="F:methyltransferase activity"/>
    <property type="evidence" value="ECO:0007669"/>
    <property type="project" value="UniProtKB-KW"/>
</dbReference>
<keyword evidence="4" id="KW-1185">Reference proteome</keyword>
<keyword evidence="1 3" id="KW-0808">Transferase</keyword>
<accession>A0A1I6JE80</accession>
<protein>
    <submittedName>
        <fullName evidence="3">Methyltransferase domain-containing protein</fullName>
    </submittedName>
</protein>
<keyword evidence="3" id="KW-0489">Methyltransferase</keyword>
<sequence>MKDFWNERYDEESYAYGSSPNEFFKQQLDKLNVGSILLPAEGEGRNALYALSKGWEVLAFDFSESAKIKAKKLATDHGFDLNYQVIDVLEFKSVKKFDVIAFCYAHFPAAIRKKANQHLLKSLKPNGHIIFEAFSKNQLGKSSGGPKNIDMLYAIDEIENEFNGISFEILEEKEIELNEGIYHIGDASVIRFTGTKI</sequence>
<name>A0A1I6JE80_9FLAO</name>
<evidence type="ECO:0000313" key="4">
    <source>
        <dbReference type="Proteomes" id="UP000199462"/>
    </source>
</evidence>
<evidence type="ECO:0000313" key="3">
    <source>
        <dbReference type="EMBL" id="SFR77325.1"/>
    </source>
</evidence>
<dbReference type="AlphaFoldDB" id="A0A1I6JE80"/>
<dbReference type="InterPro" id="IPR029063">
    <property type="entry name" value="SAM-dependent_MTases_sf"/>
</dbReference>
<dbReference type="RefSeq" id="WP_091903480.1">
    <property type="nucleotide sequence ID" value="NZ_FOYX01000002.1"/>
</dbReference>
<organism evidence="3 4">
    <name type="scientific">Maribacter stanieri</name>
    <dbReference type="NCBI Taxonomy" id="440514"/>
    <lineage>
        <taxon>Bacteria</taxon>
        <taxon>Pseudomonadati</taxon>
        <taxon>Bacteroidota</taxon>
        <taxon>Flavobacteriia</taxon>
        <taxon>Flavobacteriales</taxon>
        <taxon>Flavobacteriaceae</taxon>
        <taxon>Maribacter</taxon>
    </lineage>
</organism>
<dbReference type="Gene3D" id="3.40.50.150">
    <property type="entry name" value="Vaccinia Virus protein VP39"/>
    <property type="match status" value="1"/>
</dbReference>